<evidence type="ECO:0000313" key="1">
    <source>
        <dbReference type="EMBL" id="ROL45666.1"/>
    </source>
</evidence>
<dbReference type="PANTHER" id="PTHR34927">
    <property type="entry name" value="IQ DOMAIN-CONTAINING PROTEIN K"/>
    <property type="match status" value="1"/>
</dbReference>
<sequence length="161" mass="17972">MVTHTRNLCSAFNPSKCTHTAVNTHTVNTHPEQWAAIAAAPGEQLGVRVHPDVQELRQWQRELREENCDINKTVQDFWARQENRVWSELVELDGDAEQHVVAGVSIEVVPPTPQSRVLYTPAPQSTAERKELLTPSLSSQRSATLRHVNASVIPTHSISAE</sequence>
<keyword evidence="2" id="KW-1185">Reference proteome</keyword>
<dbReference type="OrthoDB" id="2155538at2759"/>
<reference evidence="1 2" key="1">
    <citation type="submission" date="2018-10" db="EMBL/GenBank/DDBJ databases">
        <title>Genome assembly for a Yunnan-Guizhou Plateau 3E fish, Anabarilius grahami (Regan), and its evolutionary and genetic applications.</title>
        <authorList>
            <person name="Jiang W."/>
        </authorList>
    </citation>
    <scope>NUCLEOTIDE SEQUENCE [LARGE SCALE GENOMIC DNA]</scope>
    <source>
        <strain evidence="1">AG-KIZ</strain>
        <tissue evidence="1">Muscle</tissue>
    </source>
</reference>
<dbReference type="EMBL" id="RJVU01042551">
    <property type="protein sequence ID" value="ROL45666.1"/>
    <property type="molecule type" value="Genomic_DNA"/>
</dbReference>
<organism evidence="1 2">
    <name type="scientific">Anabarilius grahami</name>
    <name type="common">Kanglang fish</name>
    <name type="synonym">Barilius grahami</name>
    <dbReference type="NCBI Taxonomy" id="495550"/>
    <lineage>
        <taxon>Eukaryota</taxon>
        <taxon>Metazoa</taxon>
        <taxon>Chordata</taxon>
        <taxon>Craniata</taxon>
        <taxon>Vertebrata</taxon>
        <taxon>Euteleostomi</taxon>
        <taxon>Actinopterygii</taxon>
        <taxon>Neopterygii</taxon>
        <taxon>Teleostei</taxon>
        <taxon>Ostariophysi</taxon>
        <taxon>Cypriniformes</taxon>
        <taxon>Xenocyprididae</taxon>
        <taxon>Xenocypridinae</taxon>
        <taxon>Xenocypridinae incertae sedis</taxon>
        <taxon>Anabarilius</taxon>
    </lineage>
</organism>
<dbReference type="PANTHER" id="PTHR34927:SF1">
    <property type="entry name" value="IQ DOMAIN-CONTAINING PROTEIN K"/>
    <property type="match status" value="1"/>
</dbReference>
<dbReference type="AlphaFoldDB" id="A0A3N0YHD6"/>
<protein>
    <submittedName>
        <fullName evidence="1">Uncharacterized protein</fullName>
    </submittedName>
</protein>
<gene>
    <name evidence="1" type="ORF">DPX16_17782</name>
</gene>
<proteinExistence type="predicted"/>
<accession>A0A3N0YHD6</accession>
<comment type="caution">
    <text evidence="1">The sequence shown here is derived from an EMBL/GenBank/DDBJ whole genome shotgun (WGS) entry which is preliminary data.</text>
</comment>
<dbReference type="InterPro" id="IPR043408">
    <property type="entry name" value="IQCK"/>
</dbReference>
<dbReference type="Proteomes" id="UP000281406">
    <property type="component" value="Unassembled WGS sequence"/>
</dbReference>
<evidence type="ECO:0000313" key="2">
    <source>
        <dbReference type="Proteomes" id="UP000281406"/>
    </source>
</evidence>
<name>A0A3N0YHD6_ANAGA</name>